<sequence length="101" mass="11368">MDKLYAVDLDTHLYLFDKKVIMDELGKKPRPQLVPLLSAIGGICEAPPPGNHIYYTDNHVEMHSPGETSVQDMGIFNLEDLKAKKILPGVEWLCPPTWLLP</sequence>
<reference evidence="1 2" key="1">
    <citation type="journal article" date="2023" name="Plants (Basel)">
        <title>Bridging the Gap: Combining Genomics and Transcriptomics Approaches to Understand Stylosanthes scabra, an Orphan Legume from the Brazilian Caatinga.</title>
        <authorList>
            <person name="Ferreira-Neto J.R.C."/>
            <person name="da Silva M.D."/>
            <person name="Binneck E."/>
            <person name="de Melo N.F."/>
            <person name="da Silva R.H."/>
            <person name="de Melo A.L.T.M."/>
            <person name="Pandolfi V."/>
            <person name="Bustamante F.O."/>
            <person name="Brasileiro-Vidal A.C."/>
            <person name="Benko-Iseppon A.M."/>
        </authorList>
    </citation>
    <scope>NUCLEOTIDE SEQUENCE [LARGE SCALE GENOMIC DNA]</scope>
    <source>
        <tissue evidence="1">Leaves</tissue>
    </source>
</reference>
<accession>A0ABU6TFA8</accession>
<protein>
    <submittedName>
        <fullName evidence="1">Uncharacterized protein</fullName>
    </submittedName>
</protein>
<organism evidence="1 2">
    <name type="scientific">Stylosanthes scabra</name>
    <dbReference type="NCBI Taxonomy" id="79078"/>
    <lineage>
        <taxon>Eukaryota</taxon>
        <taxon>Viridiplantae</taxon>
        <taxon>Streptophyta</taxon>
        <taxon>Embryophyta</taxon>
        <taxon>Tracheophyta</taxon>
        <taxon>Spermatophyta</taxon>
        <taxon>Magnoliopsida</taxon>
        <taxon>eudicotyledons</taxon>
        <taxon>Gunneridae</taxon>
        <taxon>Pentapetalae</taxon>
        <taxon>rosids</taxon>
        <taxon>fabids</taxon>
        <taxon>Fabales</taxon>
        <taxon>Fabaceae</taxon>
        <taxon>Papilionoideae</taxon>
        <taxon>50 kb inversion clade</taxon>
        <taxon>dalbergioids sensu lato</taxon>
        <taxon>Dalbergieae</taxon>
        <taxon>Pterocarpus clade</taxon>
        <taxon>Stylosanthes</taxon>
    </lineage>
</organism>
<evidence type="ECO:0000313" key="1">
    <source>
        <dbReference type="EMBL" id="MED6147411.1"/>
    </source>
</evidence>
<gene>
    <name evidence="1" type="ORF">PIB30_043806</name>
</gene>
<evidence type="ECO:0000313" key="2">
    <source>
        <dbReference type="Proteomes" id="UP001341840"/>
    </source>
</evidence>
<proteinExistence type="predicted"/>
<dbReference type="Proteomes" id="UP001341840">
    <property type="component" value="Unassembled WGS sequence"/>
</dbReference>
<comment type="caution">
    <text evidence="1">The sequence shown here is derived from an EMBL/GenBank/DDBJ whole genome shotgun (WGS) entry which is preliminary data.</text>
</comment>
<keyword evidence="2" id="KW-1185">Reference proteome</keyword>
<dbReference type="EMBL" id="JASCZI010090878">
    <property type="protein sequence ID" value="MED6147411.1"/>
    <property type="molecule type" value="Genomic_DNA"/>
</dbReference>
<name>A0ABU6TFA8_9FABA</name>